<name>A0ACD0P2V4_9BASI</name>
<proteinExistence type="predicted"/>
<accession>A0ACD0P2V4</accession>
<protein>
    <submittedName>
        <fullName evidence="1">Replication factor A protein 3</fullName>
    </submittedName>
</protein>
<dbReference type="EMBL" id="KZ819777">
    <property type="protein sequence ID" value="PWN52443.1"/>
    <property type="molecule type" value="Genomic_DNA"/>
</dbReference>
<evidence type="ECO:0000313" key="2">
    <source>
        <dbReference type="Proteomes" id="UP000245626"/>
    </source>
</evidence>
<organism evidence="1 2">
    <name type="scientific">Violaceomyces palustris</name>
    <dbReference type="NCBI Taxonomy" id="1673888"/>
    <lineage>
        <taxon>Eukaryota</taxon>
        <taxon>Fungi</taxon>
        <taxon>Dikarya</taxon>
        <taxon>Basidiomycota</taxon>
        <taxon>Ustilaginomycotina</taxon>
        <taxon>Ustilaginomycetes</taxon>
        <taxon>Violaceomycetales</taxon>
        <taxon>Violaceomycetaceae</taxon>
        <taxon>Violaceomyces</taxon>
    </lineage>
</organism>
<gene>
    <name evidence="1" type="ORF">IE53DRAFT_367210</name>
</gene>
<sequence>MDRPVPLVNSQTLANHRGQIVRLVGKVHKLTGNVLLVQASDQGFVEVYLNPESNVSGSVYVEITGKVSESGESMRELLSINFGENLDLKLVEEVVQLVPKFPEIFSSKD</sequence>
<evidence type="ECO:0000313" key="1">
    <source>
        <dbReference type="EMBL" id="PWN52443.1"/>
    </source>
</evidence>
<keyword evidence="2" id="KW-1185">Reference proteome</keyword>
<reference evidence="1 2" key="1">
    <citation type="journal article" date="2018" name="Mol. Biol. Evol.">
        <title>Broad Genomic Sampling Reveals a Smut Pathogenic Ancestry of the Fungal Clade Ustilaginomycotina.</title>
        <authorList>
            <person name="Kijpornyongpan T."/>
            <person name="Mondo S.J."/>
            <person name="Barry K."/>
            <person name="Sandor L."/>
            <person name="Lee J."/>
            <person name="Lipzen A."/>
            <person name="Pangilinan J."/>
            <person name="LaButti K."/>
            <person name="Hainaut M."/>
            <person name="Henrissat B."/>
            <person name="Grigoriev I.V."/>
            <person name="Spatafora J.W."/>
            <person name="Aime M.C."/>
        </authorList>
    </citation>
    <scope>NUCLEOTIDE SEQUENCE [LARGE SCALE GENOMIC DNA]</scope>
    <source>
        <strain evidence="1 2">SA 807</strain>
    </source>
</reference>
<dbReference type="Proteomes" id="UP000245626">
    <property type="component" value="Unassembled WGS sequence"/>
</dbReference>